<dbReference type="Proteomes" id="UP000285567">
    <property type="component" value="Unassembled WGS sequence"/>
</dbReference>
<evidence type="ECO:0000313" key="2">
    <source>
        <dbReference type="Proteomes" id="UP000285567"/>
    </source>
</evidence>
<evidence type="ECO:0000313" key="1">
    <source>
        <dbReference type="EMBL" id="RIN11363.1"/>
    </source>
</evidence>
<reference evidence="1 2" key="1">
    <citation type="journal article" date="2016" name="Front. Microbiol.">
        <title>Comprehensive Phylogenetic Analysis of Bovine Non-aureus Staphylococci Species Based on Whole-Genome Sequencing.</title>
        <authorList>
            <person name="Naushad S."/>
            <person name="Barkema H.W."/>
            <person name="Luby C."/>
            <person name="Condas L.A."/>
            <person name="Nobrega D.B."/>
            <person name="Carson D.A."/>
            <person name="De Buck J."/>
        </authorList>
    </citation>
    <scope>NUCLEOTIDE SEQUENCE [LARGE SCALE GENOMIC DNA]</scope>
    <source>
        <strain evidence="1 2">SNUC 102</strain>
    </source>
</reference>
<dbReference type="EMBL" id="QXUL01000021">
    <property type="protein sequence ID" value="RIN11363.1"/>
    <property type="molecule type" value="Genomic_DNA"/>
</dbReference>
<accession>A0A418IPG8</accession>
<proteinExistence type="predicted"/>
<dbReference type="RefSeq" id="WP_119603784.1">
    <property type="nucleotide sequence ID" value="NZ_QXUL01000021.1"/>
</dbReference>
<dbReference type="AlphaFoldDB" id="A0A418IPG8"/>
<name>A0A418IPG8_STAXY</name>
<comment type="caution">
    <text evidence="1">The sequence shown here is derived from an EMBL/GenBank/DDBJ whole genome shotgun (WGS) entry which is preliminary data.</text>
</comment>
<sequence length="64" mass="7508">MELVELMKQKVSDGEHQINVNSSELKRLDKLVNSGYLTNYDEVMSFNDGTYDVVFYPTERFKEL</sequence>
<organism evidence="1 2">
    <name type="scientific">Staphylococcus xylosus</name>
    <dbReference type="NCBI Taxonomy" id="1288"/>
    <lineage>
        <taxon>Bacteria</taxon>
        <taxon>Bacillati</taxon>
        <taxon>Bacillota</taxon>
        <taxon>Bacilli</taxon>
        <taxon>Bacillales</taxon>
        <taxon>Staphylococcaceae</taxon>
        <taxon>Staphylococcus</taxon>
    </lineage>
</organism>
<gene>
    <name evidence="1" type="ORF">BU097_05245</name>
</gene>
<keyword evidence="2" id="KW-1185">Reference proteome</keyword>
<protein>
    <submittedName>
        <fullName evidence="1">Uncharacterized protein</fullName>
    </submittedName>
</protein>